<proteinExistence type="predicted"/>
<dbReference type="GO" id="GO:0008521">
    <property type="term" value="F:acetyl-CoA transmembrane transporter activity"/>
    <property type="evidence" value="ECO:0007669"/>
    <property type="project" value="InterPro"/>
</dbReference>
<feature type="transmembrane region" description="Helical" evidence="5">
    <location>
        <begin position="156"/>
        <end position="177"/>
    </location>
</feature>
<keyword evidence="4 5" id="KW-0472">Membrane</keyword>
<dbReference type="GO" id="GO:0016020">
    <property type="term" value="C:membrane"/>
    <property type="evidence" value="ECO:0007669"/>
    <property type="project" value="UniProtKB-SubCell"/>
</dbReference>
<dbReference type="PANTHER" id="PTHR12778">
    <property type="entry name" value="SOLUTE CARRIER FAMILY 33 ACETYL-COA TRANSPORTER -RELATED"/>
    <property type="match status" value="1"/>
</dbReference>
<dbReference type="AlphaFoldDB" id="A0A1U7LLS7"/>
<keyword evidence="2 5" id="KW-0812">Transmembrane</keyword>
<evidence type="ECO:0000256" key="4">
    <source>
        <dbReference type="ARBA" id="ARBA00023136"/>
    </source>
</evidence>
<gene>
    <name evidence="6" type="ORF">NEOLI_005013</name>
</gene>
<comment type="subcellular location">
    <subcellularLocation>
        <location evidence="1">Membrane</location>
        <topology evidence="1">Multi-pass membrane protein</topology>
    </subcellularLocation>
</comment>
<evidence type="ECO:0000256" key="3">
    <source>
        <dbReference type="ARBA" id="ARBA00022989"/>
    </source>
</evidence>
<dbReference type="InterPro" id="IPR004752">
    <property type="entry name" value="AmpG_permease/AT-1"/>
</dbReference>
<feature type="transmembrane region" description="Helical" evidence="5">
    <location>
        <begin position="272"/>
        <end position="295"/>
    </location>
</feature>
<keyword evidence="7" id="KW-1185">Reference proteome</keyword>
<evidence type="ECO:0000313" key="6">
    <source>
        <dbReference type="EMBL" id="OLL23614.1"/>
    </source>
</evidence>
<evidence type="ECO:0000256" key="1">
    <source>
        <dbReference type="ARBA" id="ARBA00004141"/>
    </source>
</evidence>
<feature type="transmembrane region" description="Helical" evidence="5">
    <location>
        <begin position="369"/>
        <end position="389"/>
    </location>
</feature>
<feature type="transmembrane region" description="Helical" evidence="5">
    <location>
        <begin position="58"/>
        <end position="83"/>
    </location>
</feature>
<dbReference type="OrthoDB" id="6415790at2759"/>
<reference evidence="6 7" key="1">
    <citation type="submission" date="2016-04" db="EMBL/GenBank/DDBJ databases">
        <title>Evolutionary innovation and constraint leading to complex multicellularity in the Ascomycota.</title>
        <authorList>
            <person name="Cisse O."/>
            <person name="Nguyen A."/>
            <person name="Hewitt D.A."/>
            <person name="Jedd G."/>
            <person name="Stajich J.E."/>
        </authorList>
    </citation>
    <scope>NUCLEOTIDE SEQUENCE [LARGE SCALE GENOMIC DNA]</scope>
    <source>
        <strain evidence="6 7">DAH-3</strain>
    </source>
</reference>
<dbReference type="EMBL" id="LXFE01001423">
    <property type="protein sequence ID" value="OLL23614.1"/>
    <property type="molecule type" value="Genomic_DNA"/>
</dbReference>
<evidence type="ECO:0000256" key="2">
    <source>
        <dbReference type="ARBA" id="ARBA00022692"/>
    </source>
</evidence>
<sequence>MTTRRAKMDGSIAFEYAAVDSRRVSEDGLELGSGTKTGEGYAGEGYEHSPRRSEGRQIMLLVLLYLLQGVPTGLAFGSVPFLLKSRLSYAQVGIFSLASYPYSLKLLWSPVIDAVYWARFGRRKSWIVPVQCCSSLLLLVLGTRIDILLVEPEAHVAAFTAIFLLLIFLCSTQDIAVDGWALTLLAPENLSYASTAQTVGLNTGYFLSFTVFLAFNSPEFANKYFRAVPRPDPLLTLGGYLSFWGWARERASDGGLKSVYLTIWKILKLKHIQLFCIVLLFSKIGFVANDAITSLKLLEKGFSKEDLALTVLIDFPFEIIFGYYAAKWSNGPDPLRPWLLAFVGRLAAGIMAMLVVWSFPADGHVTKIYFLAVIIQNVFGSFMSTVQFVSICAFHTQIADPLIGGTYMTLLNTISNLGGTWPRILIFNSVDWFTKATCSIDVPEPTLFAGLPPIPPFHHQP</sequence>
<dbReference type="FunFam" id="1.20.1250.20:FF:000289">
    <property type="entry name" value="Acetyl-coenzyme A transporter 1"/>
    <property type="match status" value="1"/>
</dbReference>
<accession>A0A1U7LLS7</accession>
<dbReference type="STRING" id="1198029.A0A1U7LLS7"/>
<comment type="caution">
    <text evidence="6">The sequence shown here is derived from an EMBL/GenBank/DDBJ whole genome shotgun (WGS) entry which is preliminary data.</text>
</comment>
<dbReference type="PANTHER" id="PTHR12778:SF9">
    <property type="entry name" value="ACETYL-COENZYME A TRANSPORTER 1"/>
    <property type="match status" value="1"/>
</dbReference>
<evidence type="ECO:0000256" key="5">
    <source>
        <dbReference type="SAM" id="Phobius"/>
    </source>
</evidence>
<name>A0A1U7LLS7_NEOID</name>
<dbReference type="Proteomes" id="UP000186594">
    <property type="component" value="Unassembled WGS sequence"/>
</dbReference>
<feature type="transmembrane region" description="Helical" evidence="5">
    <location>
        <begin position="338"/>
        <end position="357"/>
    </location>
</feature>
<dbReference type="InterPro" id="IPR024371">
    <property type="entry name" value="AcetylCoA_trans_1-like"/>
</dbReference>
<organism evidence="6 7">
    <name type="scientific">Neolecta irregularis (strain DAH-3)</name>
    <dbReference type="NCBI Taxonomy" id="1198029"/>
    <lineage>
        <taxon>Eukaryota</taxon>
        <taxon>Fungi</taxon>
        <taxon>Dikarya</taxon>
        <taxon>Ascomycota</taxon>
        <taxon>Taphrinomycotina</taxon>
        <taxon>Neolectales</taxon>
        <taxon>Neolectaceae</taxon>
        <taxon>Neolecta</taxon>
    </lineage>
</organism>
<dbReference type="Pfam" id="PF13000">
    <property type="entry name" value="Acatn"/>
    <property type="match status" value="2"/>
</dbReference>
<dbReference type="InterPro" id="IPR036259">
    <property type="entry name" value="MFS_trans_sf"/>
</dbReference>
<dbReference type="GO" id="GO:0035348">
    <property type="term" value="P:acetyl-CoA transmembrane transport"/>
    <property type="evidence" value="ECO:0007669"/>
    <property type="project" value="InterPro"/>
</dbReference>
<feature type="transmembrane region" description="Helical" evidence="5">
    <location>
        <begin position="189"/>
        <end position="215"/>
    </location>
</feature>
<protein>
    <submittedName>
        <fullName evidence="6">Putative membrane protein</fullName>
    </submittedName>
</protein>
<evidence type="ECO:0000313" key="7">
    <source>
        <dbReference type="Proteomes" id="UP000186594"/>
    </source>
</evidence>
<feature type="transmembrane region" description="Helical" evidence="5">
    <location>
        <begin position="128"/>
        <end position="150"/>
    </location>
</feature>
<feature type="transmembrane region" description="Helical" evidence="5">
    <location>
        <begin position="307"/>
        <end position="326"/>
    </location>
</feature>
<dbReference type="OMA" id="ICTTSWI"/>
<keyword evidence="3 5" id="KW-1133">Transmembrane helix</keyword>
<dbReference type="SUPFAM" id="SSF103473">
    <property type="entry name" value="MFS general substrate transporter"/>
    <property type="match status" value="1"/>
</dbReference>